<evidence type="ECO:0000313" key="2">
    <source>
        <dbReference type="EMBL" id="BBY59474.1"/>
    </source>
</evidence>
<protein>
    <recommendedName>
        <fullName evidence="1">PKMT C-terminal winged helix domain-containing protein</fullName>
    </recommendedName>
</protein>
<gene>
    <name evidence="2" type="ORF">MSAR_26100</name>
</gene>
<dbReference type="EMBL" id="AP022595">
    <property type="protein sequence ID" value="BBY59474.1"/>
    <property type="molecule type" value="Genomic_DNA"/>
</dbReference>
<evidence type="ECO:0000259" key="1">
    <source>
        <dbReference type="Pfam" id="PF21782"/>
    </source>
</evidence>
<name>A0A7I7SR42_9MYCO</name>
<dbReference type="AlphaFoldDB" id="A0A7I7SR42"/>
<organism evidence="2 3">
    <name type="scientific">Mycolicibacterium sarraceniae</name>
    <dbReference type="NCBI Taxonomy" id="1534348"/>
    <lineage>
        <taxon>Bacteria</taxon>
        <taxon>Bacillati</taxon>
        <taxon>Actinomycetota</taxon>
        <taxon>Actinomycetes</taxon>
        <taxon>Mycobacteriales</taxon>
        <taxon>Mycobacteriaceae</taxon>
        <taxon>Mycolicibacterium</taxon>
    </lineage>
</organism>
<keyword evidence="3" id="KW-1185">Reference proteome</keyword>
<dbReference type="Pfam" id="PF21782">
    <property type="entry name" value="WHD_PKMT"/>
    <property type="match status" value="1"/>
</dbReference>
<dbReference type="KEGG" id="msar:MSAR_26100"/>
<reference evidence="2 3" key="1">
    <citation type="journal article" date="2019" name="Emerg. Microbes Infect.">
        <title>Comprehensive subspecies identification of 175 nontuberculous mycobacteria species based on 7547 genomic profiles.</title>
        <authorList>
            <person name="Matsumoto Y."/>
            <person name="Kinjo T."/>
            <person name="Motooka D."/>
            <person name="Nabeya D."/>
            <person name="Jung N."/>
            <person name="Uechi K."/>
            <person name="Horii T."/>
            <person name="Iida T."/>
            <person name="Fujita J."/>
            <person name="Nakamura S."/>
        </authorList>
    </citation>
    <scope>NUCLEOTIDE SEQUENCE [LARGE SCALE GENOMIC DNA]</scope>
    <source>
        <strain evidence="2 3">JCM 30395</strain>
    </source>
</reference>
<feature type="domain" description="PKMT C-terminal winged helix" evidence="1">
    <location>
        <begin position="2"/>
        <end position="70"/>
    </location>
</feature>
<proteinExistence type="predicted"/>
<accession>A0A7I7SR42</accession>
<sequence>MALGSLDAHGLTLLDGSRDSAALVEELLLLARDGRIHLELDGGQVLTDEAVLRDVFTQYVDALPERLEEMKLAAAE</sequence>
<dbReference type="InterPro" id="IPR048976">
    <property type="entry name" value="WHD_PKMT"/>
</dbReference>
<dbReference type="Proteomes" id="UP000466445">
    <property type="component" value="Chromosome"/>
</dbReference>
<evidence type="ECO:0000313" key="3">
    <source>
        <dbReference type="Proteomes" id="UP000466445"/>
    </source>
</evidence>